<dbReference type="Pfam" id="PF00651">
    <property type="entry name" value="BTB"/>
    <property type="match status" value="1"/>
</dbReference>
<dbReference type="InterPro" id="IPR043136">
    <property type="entry name" value="B30.2/SPRY_sf"/>
</dbReference>
<name>A0A9N9G1B7_9GLOM</name>
<evidence type="ECO:0000259" key="2">
    <source>
        <dbReference type="PROSITE" id="PS50188"/>
    </source>
</evidence>
<protein>
    <submittedName>
        <fullName evidence="3">794_t:CDS:1</fullName>
    </submittedName>
</protein>
<dbReference type="SUPFAM" id="SSF54695">
    <property type="entry name" value="POZ domain"/>
    <property type="match status" value="1"/>
</dbReference>
<dbReference type="Gene3D" id="3.30.710.10">
    <property type="entry name" value="Potassium Channel Kv1.1, Chain A"/>
    <property type="match status" value="1"/>
</dbReference>
<evidence type="ECO:0000313" key="3">
    <source>
        <dbReference type="EMBL" id="CAG8570585.1"/>
    </source>
</evidence>
<organism evidence="3 4">
    <name type="scientific">Acaulospora morrowiae</name>
    <dbReference type="NCBI Taxonomy" id="94023"/>
    <lineage>
        <taxon>Eukaryota</taxon>
        <taxon>Fungi</taxon>
        <taxon>Fungi incertae sedis</taxon>
        <taxon>Mucoromycota</taxon>
        <taxon>Glomeromycotina</taxon>
        <taxon>Glomeromycetes</taxon>
        <taxon>Diversisporales</taxon>
        <taxon>Acaulosporaceae</taxon>
        <taxon>Acaulospora</taxon>
    </lineage>
</organism>
<reference evidence="3" key="1">
    <citation type="submission" date="2021-06" db="EMBL/GenBank/DDBJ databases">
        <authorList>
            <person name="Kallberg Y."/>
            <person name="Tangrot J."/>
            <person name="Rosling A."/>
        </authorList>
    </citation>
    <scope>NUCLEOTIDE SEQUENCE</scope>
    <source>
        <strain evidence="3">CL551</strain>
    </source>
</reference>
<dbReference type="Gene3D" id="2.60.120.920">
    <property type="match status" value="1"/>
</dbReference>
<dbReference type="PANTHER" id="PTHR24410:SF23">
    <property type="entry name" value="BTB DOMAIN-CONTAINING PROTEIN-RELATED"/>
    <property type="match status" value="1"/>
</dbReference>
<dbReference type="OrthoDB" id="6359816at2759"/>
<dbReference type="PROSITE" id="PS50188">
    <property type="entry name" value="B302_SPRY"/>
    <property type="match status" value="1"/>
</dbReference>
<dbReference type="InterPro" id="IPR011333">
    <property type="entry name" value="SKP1/BTB/POZ_sf"/>
</dbReference>
<dbReference type="InterPro" id="IPR000210">
    <property type="entry name" value="BTB/POZ_dom"/>
</dbReference>
<dbReference type="InterPro" id="IPR001870">
    <property type="entry name" value="B30.2/SPRY"/>
</dbReference>
<dbReference type="InterPro" id="IPR051481">
    <property type="entry name" value="BTB-POZ/Galectin-3-binding"/>
</dbReference>
<feature type="domain" description="BTB" evidence="1">
    <location>
        <begin position="21"/>
        <end position="89"/>
    </location>
</feature>
<accession>A0A9N9G1B7</accession>
<dbReference type="InterPro" id="IPR013320">
    <property type="entry name" value="ConA-like_dom_sf"/>
</dbReference>
<keyword evidence="4" id="KW-1185">Reference proteome</keyword>
<gene>
    <name evidence="3" type="ORF">AMORRO_LOCUS6448</name>
</gene>
<sequence length="466" mass="52880">MVRGNSLSEDLELLINNPQYSDLEIKCKGDVILYGNRAILAARSEIFDRMLFRRTEETFGKQVSFPKIQASVMKVILKYLYTGLMIEKDLTTDNVFETLQAADFFQLENLQDLISEYYKKLCEKKDDESKSPELLSEAVRLMSPLADNGVIRYLVDSVAKISLDSINFNRLSLQGLQCLLLRRDENKMFESSEYSVFRFAVLTAATKVSQEAFSALEKGLPPLNEVEGLLETINNNNLINGEISESIANTMNSFMEHIDLRRINAKIIAKIIEPLDIIPSNMILKLYRFHACTEKPLSAFYGANVKWDKNGCGPGLNISNDGYTVSVSQNTDSHVSVRTNYLMSKGTHEFHVLIEKSCSYAWVGVCDERLDLSTHAGLQQYGWVLGSGGCYRHNSKSSNQKIPNFTWDNVEIIVHLNMDNKTVAFSINGTKYPPNTSWTELPPNLYFVASLKYPGKFRILRYIRNL</sequence>
<evidence type="ECO:0000313" key="4">
    <source>
        <dbReference type="Proteomes" id="UP000789342"/>
    </source>
</evidence>
<evidence type="ECO:0000259" key="1">
    <source>
        <dbReference type="PROSITE" id="PS50097"/>
    </source>
</evidence>
<dbReference type="SUPFAM" id="SSF49899">
    <property type="entry name" value="Concanavalin A-like lectins/glucanases"/>
    <property type="match status" value="1"/>
</dbReference>
<dbReference type="PANTHER" id="PTHR24410">
    <property type="entry name" value="HL07962P-RELATED"/>
    <property type="match status" value="1"/>
</dbReference>
<dbReference type="Proteomes" id="UP000789342">
    <property type="component" value="Unassembled WGS sequence"/>
</dbReference>
<proteinExistence type="predicted"/>
<dbReference type="AlphaFoldDB" id="A0A9N9G1B7"/>
<dbReference type="EMBL" id="CAJVPV010004303">
    <property type="protein sequence ID" value="CAG8570585.1"/>
    <property type="molecule type" value="Genomic_DNA"/>
</dbReference>
<dbReference type="PROSITE" id="PS50097">
    <property type="entry name" value="BTB"/>
    <property type="match status" value="1"/>
</dbReference>
<comment type="caution">
    <text evidence="3">The sequence shown here is derived from an EMBL/GenBank/DDBJ whole genome shotgun (WGS) entry which is preliminary data.</text>
</comment>
<dbReference type="SMART" id="SM00225">
    <property type="entry name" value="BTB"/>
    <property type="match status" value="1"/>
</dbReference>
<feature type="domain" description="B30.2/SPRY" evidence="2">
    <location>
        <begin position="285"/>
        <end position="466"/>
    </location>
</feature>